<feature type="transmembrane region" description="Helical" evidence="2">
    <location>
        <begin position="74"/>
        <end position="94"/>
    </location>
</feature>
<keyword evidence="2" id="KW-0472">Membrane</keyword>
<dbReference type="Proteomes" id="UP000619293">
    <property type="component" value="Unassembled WGS sequence"/>
</dbReference>
<keyword evidence="2" id="KW-1133">Transmembrane helix</keyword>
<gene>
    <name evidence="3" type="ORF">Cch02nite_41190</name>
</gene>
<dbReference type="AlphaFoldDB" id="A0A8J3K4R8"/>
<feature type="compositionally biased region" description="Basic and acidic residues" evidence="1">
    <location>
        <begin position="135"/>
        <end position="145"/>
    </location>
</feature>
<evidence type="ECO:0000313" key="3">
    <source>
        <dbReference type="EMBL" id="GIF90675.1"/>
    </source>
</evidence>
<organism evidence="3 4">
    <name type="scientific">Catellatospora chokoriensis</name>
    <dbReference type="NCBI Taxonomy" id="310353"/>
    <lineage>
        <taxon>Bacteria</taxon>
        <taxon>Bacillati</taxon>
        <taxon>Actinomycetota</taxon>
        <taxon>Actinomycetes</taxon>
        <taxon>Micromonosporales</taxon>
        <taxon>Micromonosporaceae</taxon>
        <taxon>Catellatospora</taxon>
    </lineage>
</organism>
<feature type="transmembrane region" description="Helical" evidence="2">
    <location>
        <begin position="12"/>
        <end position="34"/>
    </location>
</feature>
<protein>
    <recommendedName>
        <fullName evidence="5">DUF2637 domain-containing protein</fullName>
    </recommendedName>
</protein>
<name>A0A8J3K4R8_9ACTN</name>
<comment type="caution">
    <text evidence="3">The sequence shown here is derived from an EMBL/GenBank/DDBJ whole genome shotgun (WGS) entry which is preliminary data.</text>
</comment>
<feature type="compositionally biased region" description="Pro residues" evidence="1">
    <location>
        <begin position="168"/>
        <end position="177"/>
    </location>
</feature>
<evidence type="ECO:0000313" key="4">
    <source>
        <dbReference type="Proteomes" id="UP000619293"/>
    </source>
</evidence>
<dbReference type="EMBL" id="BONG01000025">
    <property type="protein sequence ID" value="GIF90675.1"/>
    <property type="molecule type" value="Genomic_DNA"/>
</dbReference>
<proteinExistence type="predicted"/>
<reference evidence="3 4" key="1">
    <citation type="submission" date="2021-01" db="EMBL/GenBank/DDBJ databases">
        <title>Whole genome shotgun sequence of Catellatospora chokoriensis NBRC 107358.</title>
        <authorList>
            <person name="Komaki H."/>
            <person name="Tamura T."/>
        </authorList>
    </citation>
    <scope>NUCLEOTIDE SEQUENCE [LARGE SCALE GENOMIC DNA]</scope>
    <source>
        <strain evidence="3 4">NBRC 107358</strain>
    </source>
</reference>
<sequence length="249" mass="25779">MVTTTGASGRGWAYLGAVLGGTVSVAANIAHTYLDHQDPPALAVAVSVFWPVALFIAVEILARVDWPAGLRFAVTRWGIVPVALVAAVVSYRHMASLLASYGEDTITVTLGPIAVDGLMLLATGALIATAPRTRNRPDTTPDMRRRPTAADPATTTPPAPTPDLRTPALPPAGPHSPRPQTTVAGAVKPTATEPKRPGHRPRVKAAAVSAMVAGDPHVSSGHVAAALGVSERTARRLLAVARRSTATTM</sequence>
<dbReference type="RefSeq" id="WP_191843101.1">
    <property type="nucleotide sequence ID" value="NZ_BAAALB010000031.1"/>
</dbReference>
<keyword evidence="4" id="KW-1185">Reference proteome</keyword>
<accession>A0A8J3K4R8</accession>
<feature type="transmembrane region" description="Helical" evidence="2">
    <location>
        <begin position="40"/>
        <end position="62"/>
    </location>
</feature>
<evidence type="ECO:0008006" key="5">
    <source>
        <dbReference type="Google" id="ProtNLM"/>
    </source>
</evidence>
<feature type="region of interest" description="Disordered" evidence="1">
    <location>
        <begin position="131"/>
        <end position="201"/>
    </location>
</feature>
<evidence type="ECO:0000256" key="2">
    <source>
        <dbReference type="SAM" id="Phobius"/>
    </source>
</evidence>
<feature type="transmembrane region" description="Helical" evidence="2">
    <location>
        <begin position="106"/>
        <end position="128"/>
    </location>
</feature>
<keyword evidence="2" id="KW-0812">Transmembrane</keyword>
<evidence type="ECO:0000256" key="1">
    <source>
        <dbReference type="SAM" id="MobiDB-lite"/>
    </source>
</evidence>